<proteinExistence type="predicted"/>
<dbReference type="Proteomes" id="UP000031668">
    <property type="component" value="Unassembled WGS sequence"/>
</dbReference>
<gene>
    <name evidence="8" type="ORF">RF11_07865</name>
</gene>
<feature type="domain" description="FYVE-type" evidence="7">
    <location>
        <begin position="321"/>
        <end position="351"/>
    </location>
</feature>
<dbReference type="Pfam" id="PF01363">
    <property type="entry name" value="FYVE"/>
    <property type="match status" value="1"/>
</dbReference>
<evidence type="ECO:0000259" key="7">
    <source>
        <dbReference type="PROSITE" id="PS50178"/>
    </source>
</evidence>
<accession>A0A0C2MNJ0</accession>
<evidence type="ECO:0000256" key="4">
    <source>
        <dbReference type="ARBA" id="ARBA00023054"/>
    </source>
</evidence>
<evidence type="ECO:0000256" key="2">
    <source>
        <dbReference type="ARBA" id="ARBA00022771"/>
    </source>
</evidence>
<dbReference type="InterPro" id="IPR047335">
    <property type="entry name" value="RUFY1-3"/>
</dbReference>
<dbReference type="AlphaFoldDB" id="A0A0C2MNJ0"/>
<dbReference type="PROSITE" id="PS50178">
    <property type="entry name" value="ZF_FYVE"/>
    <property type="match status" value="1"/>
</dbReference>
<dbReference type="GO" id="GO:0008270">
    <property type="term" value="F:zinc ion binding"/>
    <property type="evidence" value="ECO:0007669"/>
    <property type="project" value="UniProtKB-KW"/>
</dbReference>
<keyword evidence="9" id="KW-1185">Reference proteome</keyword>
<protein>
    <submittedName>
        <fullName evidence="8">Early endosome antigen 1</fullName>
    </submittedName>
</protein>
<evidence type="ECO:0000256" key="3">
    <source>
        <dbReference type="ARBA" id="ARBA00022833"/>
    </source>
</evidence>
<dbReference type="InterPro" id="IPR011011">
    <property type="entry name" value="Znf_FYVE_PHD"/>
</dbReference>
<dbReference type="EMBL" id="JWZT01004760">
    <property type="protein sequence ID" value="KII63186.1"/>
    <property type="molecule type" value="Genomic_DNA"/>
</dbReference>
<dbReference type="PANTHER" id="PTHR45956:SF6">
    <property type="entry name" value="RUN DOMAIN-CONTAINING PROTEIN"/>
    <property type="match status" value="1"/>
</dbReference>
<feature type="coiled-coil region" evidence="6">
    <location>
        <begin position="159"/>
        <end position="225"/>
    </location>
</feature>
<dbReference type="OrthoDB" id="10018316at2759"/>
<evidence type="ECO:0000313" key="9">
    <source>
        <dbReference type="Proteomes" id="UP000031668"/>
    </source>
</evidence>
<dbReference type="InterPro" id="IPR013083">
    <property type="entry name" value="Znf_RING/FYVE/PHD"/>
</dbReference>
<dbReference type="SUPFAM" id="SSF57903">
    <property type="entry name" value="FYVE/PHD zinc finger"/>
    <property type="match status" value="1"/>
</dbReference>
<evidence type="ECO:0000256" key="6">
    <source>
        <dbReference type="SAM" id="Coils"/>
    </source>
</evidence>
<keyword evidence="2 5" id="KW-0863">Zinc-finger</keyword>
<keyword evidence="1" id="KW-0479">Metal-binding</keyword>
<name>A0A0C2MNJ0_THEKT</name>
<organism evidence="8 9">
    <name type="scientific">Thelohanellus kitauei</name>
    <name type="common">Myxosporean</name>
    <dbReference type="NCBI Taxonomy" id="669202"/>
    <lineage>
        <taxon>Eukaryota</taxon>
        <taxon>Metazoa</taxon>
        <taxon>Cnidaria</taxon>
        <taxon>Myxozoa</taxon>
        <taxon>Myxosporea</taxon>
        <taxon>Bivalvulida</taxon>
        <taxon>Platysporina</taxon>
        <taxon>Myxobolidae</taxon>
        <taxon>Thelohanellus</taxon>
    </lineage>
</organism>
<comment type="caution">
    <text evidence="8">The sequence shown here is derived from an EMBL/GenBank/DDBJ whole genome shotgun (WGS) entry which is preliminary data.</text>
</comment>
<keyword evidence="4 6" id="KW-0175">Coiled coil</keyword>
<keyword evidence="3" id="KW-0862">Zinc</keyword>
<reference evidence="8 9" key="1">
    <citation type="journal article" date="2014" name="Genome Biol. Evol.">
        <title>The genome of the myxosporean Thelohanellus kitauei shows adaptations to nutrient acquisition within its fish host.</title>
        <authorList>
            <person name="Yang Y."/>
            <person name="Xiong J."/>
            <person name="Zhou Z."/>
            <person name="Huo F."/>
            <person name="Miao W."/>
            <person name="Ran C."/>
            <person name="Liu Y."/>
            <person name="Zhang J."/>
            <person name="Feng J."/>
            <person name="Wang M."/>
            <person name="Wang M."/>
            <person name="Wang L."/>
            <person name="Yao B."/>
        </authorList>
    </citation>
    <scope>NUCLEOTIDE SEQUENCE [LARGE SCALE GENOMIC DNA]</scope>
    <source>
        <strain evidence="8">Wuqing</strain>
    </source>
</reference>
<dbReference type="PANTHER" id="PTHR45956">
    <property type="entry name" value="RUN AND FYVE DOMAIN-CONTAINING PROTEIN 2-LIKE PROTEIN"/>
    <property type="match status" value="1"/>
</dbReference>
<evidence type="ECO:0000313" key="8">
    <source>
        <dbReference type="EMBL" id="KII63186.1"/>
    </source>
</evidence>
<dbReference type="InterPro" id="IPR000306">
    <property type="entry name" value="Znf_FYVE"/>
</dbReference>
<dbReference type="Gene3D" id="3.30.40.10">
    <property type="entry name" value="Zinc/RING finger domain, C3HC4 (zinc finger)"/>
    <property type="match status" value="1"/>
</dbReference>
<evidence type="ECO:0000256" key="5">
    <source>
        <dbReference type="PROSITE-ProRule" id="PRU00091"/>
    </source>
</evidence>
<dbReference type="InterPro" id="IPR017455">
    <property type="entry name" value="Znf_FYVE-rel"/>
</dbReference>
<evidence type="ECO:0000256" key="1">
    <source>
        <dbReference type="ARBA" id="ARBA00022723"/>
    </source>
</evidence>
<sequence length="351" mass="40757">MKKICRFDENEILLLKKSKIVLIFECKQIIPDVKTGVSQFKKSIIRDIFEVRDMVQVTKSLVHQYFEKTNSLNLALELHNQKILNINKNFDEGLGIIGCHLKKIDDIGDKDIQQVLASILNVLTDLTEMSKSDSGLDSDLLLLHSKGFIDILRVLASKIEELRKNMIKNNETINLLRSNLKKVEAELDMNYIHKDVHGSELKNISMQLEKKRAQELDEFEKMSENVRILTQKYNTTFKERKNFEKLYNESRSSIETTLHINNQLQKDISERDQQIGQLRKSLESQSAKLRDNMLALCELADQNQKLKKIRSLLIGKEWKDDSLVSDCEICATQFTLTNRKHHCRFCGLVFC</sequence>
<dbReference type="OMA" id="SDCEICA"/>